<keyword evidence="2 5" id="KW-0689">Ribosomal protein</keyword>
<dbReference type="InterPro" id="IPR047865">
    <property type="entry name" value="Ribosomal_uL10_bac_type"/>
</dbReference>
<comment type="caution">
    <text evidence="6">The sequence shown here is derived from an EMBL/GenBank/DDBJ whole genome shotgun (WGS) entry which is preliminary data.</text>
</comment>
<comment type="function">
    <text evidence="5">Forms part of the ribosomal stalk, playing a central role in the interaction of the ribosome with GTP-bound translation factors.</text>
</comment>
<dbReference type="GO" id="GO:0005840">
    <property type="term" value="C:ribosome"/>
    <property type="evidence" value="ECO:0007669"/>
    <property type="project" value="UniProtKB-KW"/>
</dbReference>
<evidence type="ECO:0000256" key="3">
    <source>
        <dbReference type="ARBA" id="ARBA00023274"/>
    </source>
</evidence>
<dbReference type="Gene3D" id="3.30.70.1730">
    <property type="match status" value="1"/>
</dbReference>
<comment type="similarity">
    <text evidence="1 5">Belongs to the universal ribosomal protein uL10 family.</text>
</comment>
<dbReference type="InterPro" id="IPR001790">
    <property type="entry name" value="Ribosomal_uL10"/>
</dbReference>
<reference evidence="6 7" key="1">
    <citation type="journal article" date="2016" name="Nat. Commun.">
        <title>Thousands of microbial genomes shed light on interconnected biogeochemical processes in an aquifer system.</title>
        <authorList>
            <person name="Anantharaman K."/>
            <person name="Brown C.T."/>
            <person name="Hug L.A."/>
            <person name="Sharon I."/>
            <person name="Castelle C.J."/>
            <person name="Probst A.J."/>
            <person name="Thomas B.C."/>
            <person name="Singh A."/>
            <person name="Wilkins M.J."/>
            <person name="Karaoz U."/>
            <person name="Brodie E.L."/>
            <person name="Williams K.H."/>
            <person name="Hubbard S.S."/>
            <person name="Banfield J.F."/>
        </authorList>
    </citation>
    <scope>NUCLEOTIDE SEQUENCE [LARGE SCALE GENOMIC DNA]</scope>
</reference>
<dbReference type="NCBIfam" id="NF000955">
    <property type="entry name" value="PRK00099.1-1"/>
    <property type="match status" value="1"/>
</dbReference>
<dbReference type="GO" id="GO:0070180">
    <property type="term" value="F:large ribosomal subunit rRNA binding"/>
    <property type="evidence" value="ECO:0007669"/>
    <property type="project" value="UniProtKB-UniRule"/>
</dbReference>
<dbReference type="InterPro" id="IPR022973">
    <property type="entry name" value="Ribosomal_uL10_bac"/>
</dbReference>
<dbReference type="GO" id="GO:1990904">
    <property type="term" value="C:ribonucleoprotein complex"/>
    <property type="evidence" value="ECO:0007669"/>
    <property type="project" value="UniProtKB-KW"/>
</dbReference>
<organism evidence="6 7">
    <name type="scientific">Candidatus Portnoybacteria bacterium RIFCSPHIGHO2_01_FULL_40_12b</name>
    <dbReference type="NCBI Taxonomy" id="1801994"/>
    <lineage>
        <taxon>Bacteria</taxon>
        <taxon>Candidatus Portnoyibacteriota</taxon>
    </lineage>
</organism>
<accession>A0A1G2FCM5</accession>
<evidence type="ECO:0000313" key="6">
    <source>
        <dbReference type="EMBL" id="OGZ35773.1"/>
    </source>
</evidence>
<keyword evidence="5" id="KW-0694">RNA-binding</keyword>
<evidence type="ECO:0000313" key="7">
    <source>
        <dbReference type="Proteomes" id="UP000176974"/>
    </source>
</evidence>
<dbReference type="PANTHER" id="PTHR11560">
    <property type="entry name" value="39S RIBOSOMAL PROTEIN L10, MITOCHONDRIAL"/>
    <property type="match status" value="1"/>
</dbReference>
<dbReference type="Gene3D" id="6.10.250.290">
    <property type="match status" value="1"/>
</dbReference>
<comment type="subunit">
    <text evidence="5">Part of the ribosomal stalk of the 50S ribosomal subunit. The N-terminus interacts with L11 and the large rRNA to form the base of the stalk. The C-terminus forms an elongated spine to which L12 dimers bind in a sequential fashion forming a multimeric L10(L12)X complex.</text>
</comment>
<gene>
    <name evidence="5" type="primary">rplJ</name>
    <name evidence="6" type="ORF">A2815_01425</name>
</gene>
<dbReference type="SUPFAM" id="SSF160369">
    <property type="entry name" value="Ribosomal protein L10-like"/>
    <property type="match status" value="1"/>
</dbReference>
<dbReference type="CDD" id="cd05797">
    <property type="entry name" value="Ribosomal_L10"/>
    <property type="match status" value="1"/>
</dbReference>
<protein>
    <recommendedName>
        <fullName evidence="4 5">Large ribosomal subunit protein uL10</fullName>
    </recommendedName>
</protein>
<evidence type="ECO:0000256" key="4">
    <source>
        <dbReference type="ARBA" id="ARBA00035202"/>
    </source>
</evidence>
<keyword evidence="3 5" id="KW-0687">Ribonucleoprotein</keyword>
<dbReference type="Proteomes" id="UP000176974">
    <property type="component" value="Unassembled WGS sequence"/>
</dbReference>
<evidence type="ECO:0000256" key="5">
    <source>
        <dbReference type="HAMAP-Rule" id="MF_00362"/>
    </source>
</evidence>
<dbReference type="InterPro" id="IPR043141">
    <property type="entry name" value="Ribosomal_uL10-like_sf"/>
</dbReference>
<dbReference type="EMBL" id="MHMY01000007">
    <property type="protein sequence ID" value="OGZ35773.1"/>
    <property type="molecule type" value="Genomic_DNA"/>
</dbReference>
<dbReference type="GO" id="GO:0006412">
    <property type="term" value="P:translation"/>
    <property type="evidence" value="ECO:0007669"/>
    <property type="project" value="UniProtKB-UniRule"/>
</dbReference>
<proteinExistence type="inferred from homology"/>
<evidence type="ECO:0000256" key="2">
    <source>
        <dbReference type="ARBA" id="ARBA00022980"/>
    </source>
</evidence>
<dbReference type="AlphaFoldDB" id="A0A1G2FCM5"/>
<dbReference type="Pfam" id="PF00466">
    <property type="entry name" value="Ribosomal_L10"/>
    <property type="match status" value="1"/>
</dbReference>
<sequence length="177" mass="20110">MITRQEKQKIIEDLALKLSRQKAVVFSDFTGLKVNQMQNLRKKLRKEGIDFQVAKKTLIDLALEKAGLKNIKTKNLKGQIAVAFGYKDEIEPAKIIYNFSKELVFAKNESLKILAGLVNKEYFETGDMERLAKIPSREQLLAKLTGAISSPLSELINVLEGNLRNFIYLLKNLKPET</sequence>
<name>A0A1G2FCM5_9BACT</name>
<evidence type="ECO:0000256" key="1">
    <source>
        <dbReference type="ARBA" id="ARBA00008889"/>
    </source>
</evidence>
<keyword evidence="5" id="KW-0699">rRNA-binding</keyword>
<dbReference type="HAMAP" id="MF_00362">
    <property type="entry name" value="Ribosomal_uL10"/>
    <property type="match status" value="1"/>
</dbReference>